<dbReference type="Gene3D" id="2.40.70.10">
    <property type="entry name" value="Acid Proteases"/>
    <property type="match status" value="2"/>
</dbReference>
<dbReference type="GO" id="GO:0006508">
    <property type="term" value="P:proteolysis"/>
    <property type="evidence" value="ECO:0007669"/>
    <property type="project" value="UniProtKB-KW"/>
</dbReference>
<gene>
    <name evidence="6" type="ORF">BCR33DRAFT_724151</name>
</gene>
<feature type="signal peptide" evidence="4">
    <location>
        <begin position="1"/>
        <end position="17"/>
    </location>
</feature>
<feature type="disulfide bond" evidence="3">
    <location>
        <begin position="115"/>
        <end position="121"/>
    </location>
</feature>
<dbReference type="STRING" id="329046.A0A1Y2BA13"/>
<dbReference type="OrthoDB" id="2747330at2759"/>
<feature type="domain" description="Peptidase A1" evidence="5">
    <location>
        <begin position="84"/>
        <end position="429"/>
    </location>
</feature>
<evidence type="ECO:0000313" key="7">
    <source>
        <dbReference type="Proteomes" id="UP000193642"/>
    </source>
</evidence>
<name>A0A1Y2BA13_9FUNG</name>
<dbReference type="PROSITE" id="PS51767">
    <property type="entry name" value="PEPTIDASE_A1"/>
    <property type="match status" value="1"/>
</dbReference>
<dbReference type="PANTHER" id="PTHR47966">
    <property type="entry name" value="BETA-SITE APP-CLEAVING ENZYME, ISOFORM A-RELATED"/>
    <property type="match status" value="1"/>
</dbReference>
<feature type="active site" evidence="2">
    <location>
        <position position="304"/>
    </location>
</feature>
<reference evidence="6 7" key="1">
    <citation type="submission" date="2016-07" db="EMBL/GenBank/DDBJ databases">
        <title>Pervasive Adenine N6-methylation of Active Genes in Fungi.</title>
        <authorList>
            <consortium name="DOE Joint Genome Institute"/>
            <person name="Mondo S.J."/>
            <person name="Dannebaum R.O."/>
            <person name="Kuo R.C."/>
            <person name="Labutti K."/>
            <person name="Haridas S."/>
            <person name="Kuo A."/>
            <person name="Salamov A."/>
            <person name="Ahrendt S.R."/>
            <person name="Lipzen A."/>
            <person name="Sullivan W."/>
            <person name="Andreopoulos W.B."/>
            <person name="Clum A."/>
            <person name="Lindquist E."/>
            <person name="Daum C."/>
            <person name="Ramamoorthy G.K."/>
            <person name="Gryganskyi A."/>
            <person name="Culley D."/>
            <person name="Magnuson J.K."/>
            <person name="James T.Y."/>
            <person name="O'Malley M.A."/>
            <person name="Stajich J.E."/>
            <person name="Spatafora J.W."/>
            <person name="Visel A."/>
            <person name="Grigoriev I.V."/>
        </authorList>
    </citation>
    <scope>NUCLEOTIDE SEQUENCE [LARGE SCALE GENOMIC DNA]</scope>
    <source>
        <strain evidence="6 7">JEL800</strain>
    </source>
</reference>
<feature type="chain" id="PRO_5012372666" evidence="4">
    <location>
        <begin position="18"/>
        <end position="433"/>
    </location>
</feature>
<keyword evidence="7" id="KW-1185">Reference proteome</keyword>
<evidence type="ECO:0000256" key="1">
    <source>
        <dbReference type="ARBA" id="ARBA00007447"/>
    </source>
</evidence>
<dbReference type="PRINTS" id="PR00792">
    <property type="entry name" value="PEPSIN"/>
</dbReference>
<dbReference type="GO" id="GO:0004190">
    <property type="term" value="F:aspartic-type endopeptidase activity"/>
    <property type="evidence" value="ECO:0007669"/>
    <property type="project" value="InterPro"/>
</dbReference>
<evidence type="ECO:0000259" key="5">
    <source>
        <dbReference type="PROSITE" id="PS51767"/>
    </source>
</evidence>
<protein>
    <submittedName>
        <fullName evidence="6">Acid protease</fullName>
    </submittedName>
</protein>
<dbReference type="InterPro" id="IPR034164">
    <property type="entry name" value="Pepsin-like_dom"/>
</dbReference>
<keyword evidence="3" id="KW-1015">Disulfide bond</keyword>
<accession>A0A1Y2BA13</accession>
<dbReference type="InterPro" id="IPR021109">
    <property type="entry name" value="Peptidase_aspartic_dom_sf"/>
</dbReference>
<feature type="non-terminal residue" evidence="6">
    <location>
        <position position="433"/>
    </location>
</feature>
<dbReference type="EMBL" id="MCGO01000080">
    <property type="protein sequence ID" value="ORY30925.1"/>
    <property type="molecule type" value="Genomic_DNA"/>
</dbReference>
<organism evidence="6 7">
    <name type="scientific">Rhizoclosmatium globosum</name>
    <dbReference type="NCBI Taxonomy" id="329046"/>
    <lineage>
        <taxon>Eukaryota</taxon>
        <taxon>Fungi</taxon>
        <taxon>Fungi incertae sedis</taxon>
        <taxon>Chytridiomycota</taxon>
        <taxon>Chytridiomycota incertae sedis</taxon>
        <taxon>Chytridiomycetes</taxon>
        <taxon>Chytridiales</taxon>
        <taxon>Chytriomycetaceae</taxon>
        <taxon>Rhizoclosmatium</taxon>
    </lineage>
</organism>
<dbReference type="Proteomes" id="UP000193642">
    <property type="component" value="Unassembled WGS sequence"/>
</dbReference>
<comment type="similarity">
    <text evidence="1">Belongs to the peptidase A1 family.</text>
</comment>
<dbReference type="InterPro" id="IPR001461">
    <property type="entry name" value="Aspartic_peptidase_A1"/>
</dbReference>
<evidence type="ECO:0000313" key="6">
    <source>
        <dbReference type="EMBL" id="ORY30925.1"/>
    </source>
</evidence>
<dbReference type="InterPro" id="IPR033121">
    <property type="entry name" value="PEPTIDASE_A1"/>
</dbReference>
<evidence type="ECO:0000256" key="4">
    <source>
        <dbReference type="SAM" id="SignalP"/>
    </source>
</evidence>
<dbReference type="CDD" id="cd05471">
    <property type="entry name" value="pepsin_like"/>
    <property type="match status" value="1"/>
</dbReference>
<feature type="disulfide bond" evidence="3">
    <location>
        <begin position="345"/>
        <end position="387"/>
    </location>
</feature>
<dbReference type="AlphaFoldDB" id="A0A1Y2BA13"/>
<sequence>MFVQLIALASAAVAVNAQAITLPLEQVATNFGGPGSHHRIFETLASLGEEFQVLEEDATGEHIVRDAATSAVINLTNLRNGLSYLVNIKVGTPGQPFLMTLDTGSNQLWVPSATCGATGNCANLNYYESSRSSSYIPTSNAIATNITYGKGFVKGYTATDVVTMGPYVAQNHPILVVSSEDATLLKQLKGTSDGVLGLAYLNGGNLNSTNAGVKIPTIFNSFFAQKQFTEPVFSIYLGPLSAQSTFTLGGVDSSRVNASAVVYFPVTSHPVLSYYWTLESVSLGTDSKTFSAPPQTSAVYAVIDSGSSFLIVDSTTFKSNVLPALQSSGARVEFDAPTNITVVECADISKLPTFTFAFVDEKGTTQKYGLQGKDYVIQVTVEGATGCVVGFSPTATIRKDGSVMWILGDVFLRKVVSVFDFGKGRVGFATVDG</sequence>
<comment type="caution">
    <text evidence="6">The sequence shown here is derived from an EMBL/GenBank/DDBJ whole genome shotgun (WGS) entry which is preliminary data.</text>
</comment>
<dbReference type="SUPFAM" id="SSF50630">
    <property type="entry name" value="Acid proteases"/>
    <property type="match status" value="1"/>
</dbReference>
<keyword evidence="6" id="KW-0378">Hydrolase</keyword>
<proteinExistence type="inferred from homology"/>
<dbReference type="Pfam" id="PF00026">
    <property type="entry name" value="Asp"/>
    <property type="match status" value="1"/>
</dbReference>
<keyword evidence="6" id="KW-0645">Protease</keyword>
<feature type="active site" evidence="2">
    <location>
        <position position="102"/>
    </location>
</feature>
<evidence type="ECO:0000256" key="3">
    <source>
        <dbReference type="PIRSR" id="PIRSR601461-2"/>
    </source>
</evidence>
<dbReference type="PANTHER" id="PTHR47966:SF74">
    <property type="entry name" value="AGR407CP"/>
    <property type="match status" value="1"/>
</dbReference>
<keyword evidence="4" id="KW-0732">Signal</keyword>
<evidence type="ECO:0000256" key="2">
    <source>
        <dbReference type="PIRSR" id="PIRSR601461-1"/>
    </source>
</evidence>